<dbReference type="InterPro" id="IPR015815">
    <property type="entry name" value="HIBADH-related"/>
</dbReference>
<dbReference type="SUPFAM" id="SSF51735">
    <property type="entry name" value="NAD(P)-binding Rossmann-fold domains"/>
    <property type="match status" value="1"/>
</dbReference>
<dbReference type="PANTHER" id="PTHR22981">
    <property type="entry name" value="3-HYDROXYISOBUTYRATE DEHYDROGENASE-RELATED"/>
    <property type="match status" value="1"/>
</dbReference>
<evidence type="ECO:0000313" key="6">
    <source>
        <dbReference type="EMBL" id="EFH09011.1"/>
    </source>
</evidence>
<dbReference type="Proteomes" id="UP000005324">
    <property type="component" value="Unassembled WGS sequence"/>
</dbReference>
<keyword evidence="2" id="KW-0520">NAD</keyword>
<dbReference type="PANTHER" id="PTHR22981:SF7">
    <property type="entry name" value="3-HYDROXYISOBUTYRATE DEHYDROGENASE, MITOCHONDRIAL"/>
    <property type="match status" value="1"/>
</dbReference>
<evidence type="ECO:0000256" key="3">
    <source>
        <dbReference type="PIRSR" id="PIRSR000103-1"/>
    </source>
</evidence>
<keyword evidence="1 6" id="KW-0560">Oxidoreductase</keyword>
<reference evidence="6 7" key="1">
    <citation type="submission" date="2010-04" db="EMBL/GenBank/DDBJ databases">
        <authorList>
            <person name="Qin X."/>
            <person name="Bachman B."/>
            <person name="Battles P."/>
            <person name="Bell A."/>
            <person name="Bess C."/>
            <person name="Bickham C."/>
            <person name="Chaboub L."/>
            <person name="Chen D."/>
            <person name="Coyle M."/>
            <person name="Deiros D.R."/>
            <person name="Dinh H."/>
            <person name="Forbes L."/>
            <person name="Fowler G."/>
            <person name="Francisco L."/>
            <person name="Fu Q."/>
            <person name="Gubbala S."/>
            <person name="Hale W."/>
            <person name="Han Y."/>
            <person name="Hemphill L."/>
            <person name="Highlander S.K."/>
            <person name="Hirani K."/>
            <person name="Hogues M."/>
            <person name="Jackson L."/>
            <person name="Jakkamsetti A."/>
            <person name="Javaid M."/>
            <person name="Jiang H."/>
            <person name="Korchina V."/>
            <person name="Kovar C."/>
            <person name="Lara F."/>
            <person name="Lee S."/>
            <person name="Mata R."/>
            <person name="Mathew T."/>
            <person name="Moen C."/>
            <person name="Morales K."/>
            <person name="Munidasa M."/>
            <person name="Nazareth L."/>
            <person name="Ngo R."/>
            <person name="Nguyen L."/>
            <person name="Okwuonu G."/>
            <person name="Ongeri F."/>
            <person name="Patil S."/>
            <person name="Petrosino J."/>
            <person name="Pham C."/>
            <person name="Pham P."/>
            <person name="Pu L.-L."/>
            <person name="Puazo M."/>
            <person name="Raj R."/>
            <person name="Reid J."/>
            <person name="Rouhana J."/>
            <person name="Saada N."/>
            <person name="Shang Y."/>
            <person name="Simmons D."/>
            <person name="Thornton R."/>
            <person name="Warren J."/>
            <person name="Weissenberger G."/>
            <person name="Zhang J."/>
            <person name="Zhang L."/>
            <person name="Zhou C."/>
            <person name="Zhu D."/>
            <person name="Muzny D."/>
            <person name="Worley K."/>
            <person name="Gibbs R."/>
        </authorList>
    </citation>
    <scope>NUCLEOTIDE SEQUENCE [LARGE SCALE GENOMIC DNA]</scope>
    <source>
        <strain evidence="6 7">ATCC 49957</strain>
    </source>
</reference>
<accession>D5RUK4</accession>
<dbReference type="Gene3D" id="3.40.50.720">
    <property type="entry name" value="NAD(P)-binding Rossmann-like Domain"/>
    <property type="match status" value="1"/>
</dbReference>
<dbReference type="EMBL" id="ADVL01001009">
    <property type="protein sequence ID" value="EFH09011.1"/>
    <property type="molecule type" value="Genomic_DNA"/>
</dbReference>
<feature type="active site" evidence="3">
    <location>
        <position position="178"/>
    </location>
</feature>
<dbReference type="PIRSF" id="PIRSF000103">
    <property type="entry name" value="HIBADH"/>
    <property type="match status" value="1"/>
</dbReference>
<dbReference type="Pfam" id="PF14833">
    <property type="entry name" value="NAD_binding_11"/>
    <property type="match status" value="1"/>
</dbReference>
<comment type="caution">
    <text evidence="6">The sequence shown here is derived from an EMBL/GenBank/DDBJ whole genome shotgun (WGS) entry which is preliminary data.</text>
</comment>
<dbReference type="EC" id="1.1.1.31" evidence="6"/>
<protein>
    <submittedName>
        <fullName evidence="6">Phosphogluconate dehydrogenase (Decarboxylating), NAD binding domain protein</fullName>
        <ecNumber evidence="6">1.1.1.31</ecNumber>
    </submittedName>
</protein>
<evidence type="ECO:0000256" key="1">
    <source>
        <dbReference type="ARBA" id="ARBA00023002"/>
    </source>
</evidence>
<sequence>MSGAAERGTLRRIAFIGIGNMGWPMAARLVGAGFDVVACDVAAERSARFAAEVGGTAAADAATAARGADAVITILPTSKHVGQAIEAMDDALAPGMLLIEMSSGVPTATRGFAEALAPRGVAMIDAPVSGGVPRARSGELAIMLGGAAADVARADAVLRAMGNALTHVGGIGAGQAMKALNNLMGAAGFLIGVEALLIGQRFGLDPAQMVDVLNNSTGMNNSTQKKFKQFVLSRRFDAGFGLELMAKDVSVALEVARETATPAPFAALCREMWASAVGLLGPGMDHTAMAQFSEKLVGETLGGGNRAS</sequence>
<dbReference type="AlphaFoldDB" id="D5RUK4"/>
<proteinExistence type="predicted"/>
<dbReference type="GO" id="GO:0050661">
    <property type="term" value="F:NADP binding"/>
    <property type="evidence" value="ECO:0007669"/>
    <property type="project" value="InterPro"/>
</dbReference>
<evidence type="ECO:0000259" key="5">
    <source>
        <dbReference type="Pfam" id="PF14833"/>
    </source>
</evidence>
<dbReference type="Pfam" id="PF03446">
    <property type="entry name" value="NAD_binding_2"/>
    <property type="match status" value="1"/>
</dbReference>
<gene>
    <name evidence="6" type="ORF">HMPREF0731_4766</name>
</gene>
<feature type="domain" description="3-hydroxyisobutyrate dehydrogenase-like NAD-binding" evidence="5">
    <location>
        <begin position="172"/>
        <end position="291"/>
    </location>
</feature>
<feature type="domain" description="6-phosphogluconate dehydrogenase NADP-binding" evidence="4">
    <location>
        <begin position="12"/>
        <end position="169"/>
    </location>
</feature>
<dbReference type="GO" id="GO:0008442">
    <property type="term" value="F:3-hydroxyisobutyrate dehydrogenase activity"/>
    <property type="evidence" value="ECO:0007669"/>
    <property type="project" value="UniProtKB-EC"/>
</dbReference>
<organism evidence="6 7">
    <name type="scientific">Pseudoroseomonas cervicalis ATCC 49957</name>
    <dbReference type="NCBI Taxonomy" id="525371"/>
    <lineage>
        <taxon>Bacteria</taxon>
        <taxon>Pseudomonadati</taxon>
        <taxon>Pseudomonadota</taxon>
        <taxon>Alphaproteobacteria</taxon>
        <taxon>Acetobacterales</taxon>
        <taxon>Roseomonadaceae</taxon>
        <taxon>Roseomonas</taxon>
    </lineage>
</organism>
<dbReference type="GO" id="GO:0051287">
    <property type="term" value="F:NAD binding"/>
    <property type="evidence" value="ECO:0007669"/>
    <property type="project" value="InterPro"/>
</dbReference>
<name>D5RUK4_9PROT</name>
<dbReference type="InterPro" id="IPR006115">
    <property type="entry name" value="6PGDH_NADP-bd"/>
</dbReference>
<keyword evidence="7" id="KW-1185">Reference proteome</keyword>
<dbReference type="InterPro" id="IPR008927">
    <property type="entry name" value="6-PGluconate_DH-like_C_sf"/>
</dbReference>
<evidence type="ECO:0000313" key="7">
    <source>
        <dbReference type="Proteomes" id="UP000005324"/>
    </source>
</evidence>
<evidence type="ECO:0000259" key="4">
    <source>
        <dbReference type="Pfam" id="PF03446"/>
    </source>
</evidence>
<dbReference type="InterPro" id="IPR029154">
    <property type="entry name" value="HIBADH-like_NADP-bd"/>
</dbReference>
<dbReference type="Gene3D" id="1.10.1040.10">
    <property type="entry name" value="N-(1-d-carboxylethyl)-l-norvaline Dehydrogenase, domain 2"/>
    <property type="match status" value="1"/>
</dbReference>
<dbReference type="SUPFAM" id="SSF48179">
    <property type="entry name" value="6-phosphogluconate dehydrogenase C-terminal domain-like"/>
    <property type="match status" value="1"/>
</dbReference>
<evidence type="ECO:0000256" key="2">
    <source>
        <dbReference type="ARBA" id="ARBA00023027"/>
    </source>
</evidence>
<dbReference type="RefSeq" id="WP_007006162.1">
    <property type="nucleotide sequence ID" value="NZ_GG770944.1"/>
</dbReference>
<dbReference type="HOGENOM" id="CLU_035117_1_1_5"/>
<dbReference type="InterPro" id="IPR036291">
    <property type="entry name" value="NAD(P)-bd_dom_sf"/>
</dbReference>
<dbReference type="InterPro" id="IPR013328">
    <property type="entry name" value="6PGD_dom2"/>
</dbReference>